<comment type="caution">
    <text evidence="2">The sequence shown here is derived from an EMBL/GenBank/DDBJ whole genome shotgun (WGS) entry which is preliminary data.</text>
</comment>
<feature type="transmembrane region" description="Helical" evidence="1">
    <location>
        <begin position="12"/>
        <end position="33"/>
    </location>
</feature>
<keyword evidence="1" id="KW-0812">Transmembrane</keyword>
<dbReference type="AlphaFoldDB" id="A0A8J3IMT2"/>
<keyword evidence="3" id="KW-1185">Reference proteome</keyword>
<protein>
    <submittedName>
        <fullName evidence="2">Uncharacterized protein</fullName>
    </submittedName>
</protein>
<gene>
    <name evidence="2" type="ORF">KSF_069810</name>
</gene>
<dbReference type="RefSeq" id="WP_220207521.1">
    <property type="nucleotide sequence ID" value="NZ_BNJK01000001.1"/>
</dbReference>
<evidence type="ECO:0000256" key="1">
    <source>
        <dbReference type="SAM" id="Phobius"/>
    </source>
</evidence>
<keyword evidence="1" id="KW-1133">Transmembrane helix</keyword>
<accession>A0A8J3IMT2</accession>
<name>A0A8J3IMT2_9CHLR</name>
<proteinExistence type="predicted"/>
<dbReference type="Proteomes" id="UP000597444">
    <property type="component" value="Unassembled WGS sequence"/>
</dbReference>
<evidence type="ECO:0000313" key="3">
    <source>
        <dbReference type="Proteomes" id="UP000597444"/>
    </source>
</evidence>
<sequence length="55" mass="6078">MSLTLTRQQMFALLLLAFFTVLVLGTIITASVMHTDVWHLLSSFNASTAVMSPHN</sequence>
<evidence type="ECO:0000313" key="2">
    <source>
        <dbReference type="EMBL" id="GHO96933.1"/>
    </source>
</evidence>
<organism evidence="2 3">
    <name type="scientific">Reticulibacter mediterranei</name>
    <dbReference type="NCBI Taxonomy" id="2778369"/>
    <lineage>
        <taxon>Bacteria</taxon>
        <taxon>Bacillati</taxon>
        <taxon>Chloroflexota</taxon>
        <taxon>Ktedonobacteria</taxon>
        <taxon>Ktedonobacterales</taxon>
        <taxon>Reticulibacteraceae</taxon>
        <taxon>Reticulibacter</taxon>
    </lineage>
</organism>
<keyword evidence="1" id="KW-0472">Membrane</keyword>
<reference evidence="2" key="1">
    <citation type="submission" date="2020-10" db="EMBL/GenBank/DDBJ databases">
        <title>Taxonomic study of unclassified bacteria belonging to the class Ktedonobacteria.</title>
        <authorList>
            <person name="Yabe S."/>
            <person name="Wang C.M."/>
            <person name="Zheng Y."/>
            <person name="Sakai Y."/>
            <person name="Cavaletti L."/>
            <person name="Monciardini P."/>
            <person name="Donadio S."/>
        </authorList>
    </citation>
    <scope>NUCLEOTIDE SEQUENCE</scope>
    <source>
        <strain evidence="2">ID150040</strain>
    </source>
</reference>
<dbReference type="EMBL" id="BNJK01000001">
    <property type="protein sequence ID" value="GHO96933.1"/>
    <property type="molecule type" value="Genomic_DNA"/>
</dbReference>